<evidence type="ECO:0000256" key="1">
    <source>
        <dbReference type="ARBA" id="ARBA00022485"/>
    </source>
</evidence>
<evidence type="ECO:0000259" key="5">
    <source>
        <dbReference type="SMART" id="SM00278"/>
    </source>
</evidence>
<keyword evidence="7" id="KW-0540">Nuclease</keyword>
<feature type="domain" description="HhH-GPD" evidence="6">
    <location>
        <begin position="37"/>
        <end position="196"/>
    </location>
</feature>
<keyword evidence="4" id="KW-0411">Iron-sulfur</keyword>
<dbReference type="GO" id="GO:0051539">
    <property type="term" value="F:4 iron, 4 sulfur cluster binding"/>
    <property type="evidence" value="ECO:0007669"/>
    <property type="project" value="UniProtKB-KW"/>
</dbReference>
<evidence type="ECO:0000313" key="8">
    <source>
        <dbReference type="Proteomes" id="UP001144352"/>
    </source>
</evidence>
<reference evidence="7" key="1">
    <citation type="submission" date="2022-12" db="EMBL/GenBank/DDBJ databases">
        <title>Reference genome sequencing for broad-spectrum identification of bacterial and archaeal isolates by mass spectrometry.</title>
        <authorList>
            <person name="Sekiguchi Y."/>
            <person name="Tourlousse D.M."/>
        </authorList>
    </citation>
    <scope>NUCLEOTIDE SEQUENCE</scope>
    <source>
        <strain evidence="7">H2</strain>
    </source>
</reference>
<dbReference type="Proteomes" id="UP001144352">
    <property type="component" value="Unassembled WGS sequence"/>
</dbReference>
<dbReference type="EMBL" id="BSDS01000001">
    <property type="protein sequence ID" value="GLI38088.1"/>
    <property type="molecule type" value="Genomic_DNA"/>
</dbReference>
<keyword evidence="1" id="KW-0004">4Fe-4S</keyword>
<evidence type="ECO:0000256" key="2">
    <source>
        <dbReference type="ARBA" id="ARBA00022723"/>
    </source>
</evidence>
<gene>
    <name evidence="7" type="primary">nth</name>
    <name evidence="7" type="ORF">GHYDROH2_15890</name>
</gene>
<dbReference type="GO" id="GO:0004519">
    <property type="term" value="F:endonuclease activity"/>
    <property type="evidence" value="ECO:0007669"/>
    <property type="project" value="UniProtKB-KW"/>
</dbReference>
<dbReference type="InterPro" id="IPR011257">
    <property type="entry name" value="DNA_glycosylase"/>
</dbReference>
<keyword evidence="3" id="KW-0408">Iron</keyword>
<feature type="domain" description="Helix-hairpin-helix DNA-binding motif class 1" evidence="5">
    <location>
        <begin position="117"/>
        <end position="136"/>
    </location>
</feature>
<dbReference type="GO" id="GO:0046872">
    <property type="term" value="F:metal ion binding"/>
    <property type="evidence" value="ECO:0007669"/>
    <property type="project" value="UniProtKB-KW"/>
</dbReference>
<dbReference type="Pfam" id="PF00730">
    <property type="entry name" value="HhH-GPD"/>
    <property type="match status" value="1"/>
</dbReference>
<dbReference type="InterPro" id="IPR023170">
    <property type="entry name" value="HhH_base_excis_C"/>
</dbReference>
<keyword evidence="7" id="KW-0378">Hydrolase</keyword>
<dbReference type="SMART" id="SM00278">
    <property type="entry name" value="HhH1"/>
    <property type="match status" value="1"/>
</dbReference>
<dbReference type="SMART" id="SM00478">
    <property type="entry name" value="ENDO3c"/>
    <property type="match status" value="1"/>
</dbReference>
<evidence type="ECO:0000256" key="3">
    <source>
        <dbReference type="ARBA" id="ARBA00023004"/>
    </source>
</evidence>
<dbReference type="GO" id="GO:0003677">
    <property type="term" value="F:DNA binding"/>
    <property type="evidence" value="ECO:0007669"/>
    <property type="project" value="InterPro"/>
</dbReference>
<keyword evidence="7" id="KW-0255">Endonuclease</keyword>
<evidence type="ECO:0000259" key="6">
    <source>
        <dbReference type="SMART" id="SM00478"/>
    </source>
</evidence>
<proteinExistence type="predicted"/>
<dbReference type="SUPFAM" id="SSF48150">
    <property type="entry name" value="DNA-glycosylase"/>
    <property type="match status" value="1"/>
</dbReference>
<keyword evidence="8" id="KW-1185">Reference proteome</keyword>
<dbReference type="CDD" id="cd00056">
    <property type="entry name" value="ENDO3c"/>
    <property type="match status" value="1"/>
</dbReference>
<comment type="caution">
    <text evidence="7">The sequence shown here is derived from an EMBL/GenBank/DDBJ whole genome shotgun (WGS) entry which is preliminary data.</text>
</comment>
<accession>A0A9W6G0D9</accession>
<dbReference type="Gene3D" id="1.10.1670.10">
    <property type="entry name" value="Helix-hairpin-Helix base-excision DNA repair enzymes (C-terminal)"/>
    <property type="match status" value="1"/>
</dbReference>
<organism evidence="7 8">
    <name type="scientific">Geobacter hydrogenophilus</name>
    <dbReference type="NCBI Taxonomy" id="40983"/>
    <lineage>
        <taxon>Bacteria</taxon>
        <taxon>Pseudomonadati</taxon>
        <taxon>Thermodesulfobacteriota</taxon>
        <taxon>Desulfuromonadia</taxon>
        <taxon>Geobacterales</taxon>
        <taxon>Geobacteraceae</taxon>
        <taxon>Geobacter</taxon>
    </lineage>
</organism>
<dbReference type="AlphaFoldDB" id="A0A9W6G0D9"/>
<evidence type="ECO:0000256" key="4">
    <source>
        <dbReference type="ARBA" id="ARBA00023014"/>
    </source>
</evidence>
<dbReference type="RefSeq" id="WP_214186155.1">
    <property type="nucleotide sequence ID" value="NZ_BSDS01000001.1"/>
</dbReference>
<dbReference type="PANTHER" id="PTHR10359">
    <property type="entry name" value="A/G-SPECIFIC ADENINE GLYCOSYLASE/ENDONUCLEASE III"/>
    <property type="match status" value="1"/>
</dbReference>
<dbReference type="PIRSF" id="PIRSF001435">
    <property type="entry name" value="Nth"/>
    <property type="match status" value="1"/>
</dbReference>
<dbReference type="GO" id="GO:0006284">
    <property type="term" value="P:base-excision repair"/>
    <property type="evidence" value="ECO:0007669"/>
    <property type="project" value="InterPro"/>
</dbReference>
<dbReference type="InterPro" id="IPR003265">
    <property type="entry name" value="HhH-GPD_domain"/>
</dbReference>
<dbReference type="PANTHER" id="PTHR10359:SF19">
    <property type="entry name" value="DNA REPAIR GLYCOSYLASE MJ1434-RELATED"/>
    <property type="match status" value="1"/>
</dbReference>
<dbReference type="Gene3D" id="1.10.340.30">
    <property type="entry name" value="Hypothetical protein, domain 2"/>
    <property type="match status" value="1"/>
</dbReference>
<keyword evidence="2" id="KW-0479">Metal-binding</keyword>
<name>A0A9W6G0D9_9BACT</name>
<evidence type="ECO:0000313" key="7">
    <source>
        <dbReference type="EMBL" id="GLI38088.1"/>
    </source>
</evidence>
<dbReference type="InterPro" id="IPR003583">
    <property type="entry name" value="Hlx-hairpin-Hlx_DNA-bd_motif"/>
</dbReference>
<sequence length="223" mass="24815">MLDAVLMEIFDILHAVYGPRHWWPADTPFEVCVGAILTQNTNWGNVEKAIGNLKREGLLSPEALRDVPVDALAEAIRPAGYYNVKSLRLKDFVGYLGERHGGSLERMFAGDWQTLREELLGVRGIGPETADSILLYAGGKPTFVVDAYTKRLFAALGVLNGSAGYDEVRDLFMANLPPDVRLFNEYHALIVEHGKRHCRKRPLCPGCGLHLFCRSHVTERPAS</sequence>
<protein>
    <submittedName>
        <fullName evidence="7">Endonuclease III</fullName>
    </submittedName>
</protein>